<evidence type="ECO:0000313" key="1">
    <source>
        <dbReference type="EMBL" id="KAF2813897.1"/>
    </source>
</evidence>
<dbReference type="GeneID" id="54463641"/>
<dbReference type="SUPFAM" id="SSF102198">
    <property type="entry name" value="Putative cyclase"/>
    <property type="match status" value="1"/>
</dbReference>
<protein>
    <recommendedName>
        <fullName evidence="4">Cyclase</fullName>
    </recommendedName>
</protein>
<gene>
    <name evidence="1 3" type="ORF">BDZ99DRAFT_485982</name>
</gene>
<proteinExistence type="predicted"/>
<reference evidence="3" key="3">
    <citation type="submission" date="2025-04" db="UniProtKB">
        <authorList>
            <consortium name="RefSeq"/>
        </authorList>
    </citation>
    <scope>IDENTIFICATION</scope>
    <source>
        <strain evidence="3">CBS 304.34</strain>
    </source>
</reference>
<organism evidence="1">
    <name type="scientific">Mytilinidion resinicola</name>
    <dbReference type="NCBI Taxonomy" id="574789"/>
    <lineage>
        <taxon>Eukaryota</taxon>
        <taxon>Fungi</taxon>
        <taxon>Dikarya</taxon>
        <taxon>Ascomycota</taxon>
        <taxon>Pezizomycotina</taxon>
        <taxon>Dothideomycetes</taxon>
        <taxon>Pleosporomycetidae</taxon>
        <taxon>Mytilinidiales</taxon>
        <taxon>Mytilinidiaceae</taxon>
        <taxon>Mytilinidion</taxon>
    </lineage>
</organism>
<dbReference type="OrthoDB" id="5396at2759"/>
<evidence type="ECO:0000313" key="2">
    <source>
        <dbReference type="Proteomes" id="UP000504636"/>
    </source>
</evidence>
<dbReference type="Proteomes" id="UP000504636">
    <property type="component" value="Unplaced"/>
</dbReference>
<dbReference type="GO" id="GO:0019441">
    <property type="term" value="P:L-tryptophan catabolic process to kynurenine"/>
    <property type="evidence" value="ECO:0007669"/>
    <property type="project" value="InterPro"/>
</dbReference>
<evidence type="ECO:0000313" key="3">
    <source>
        <dbReference type="RefSeq" id="XP_033580861.1"/>
    </source>
</evidence>
<dbReference type="Gene3D" id="3.50.30.50">
    <property type="entry name" value="Putative cyclase"/>
    <property type="match status" value="1"/>
</dbReference>
<dbReference type="PANTHER" id="PTHR34861:SF11">
    <property type="entry name" value="CYCLASE"/>
    <property type="match status" value="1"/>
</dbReference>
<keyword evidence="2" id="KW-1185">Reference proteome</keyword>
<accession>A0A6A6Z0Z6</accession>
<dbReference type="GO" id="GO:0004061">
    <property type="term" value="F:arylformamidase activity"/>
    <property type="evidence" value="ECO:0007669"/>
    <property type="project" value="InterPro"/>
</dbReference>
<reference evidence="1 3" key="1">
    <citation type="journal article" date="2020" name="Stud. Mycol.">
        <title>101 Dothideomycetes genomes: a test case for predicting lifestyles and emergence of pathogens.</title>
        <authorList>
            <person name="Haridas S."/>
            <person name="Albert R."/>
            <person name="Binder M."/>
            <person name="Bloem J."/>
            <person name="Labutti K."/>
            <person name="Salamov A."/>
            <person name="Andreopoulos B."/>
            <person name="Baker S."/>
            <person name="Barry K."/>
            <person name="Bills G."/>
            <person name="Bluhm B."/>
            <person name="Cannon C."/>
            <person name="Castanera R."/>
            <person name="Culley D."/>
            <person name="Daum C."/>
            <person name="Ezra D."/>
            <person name="Gonzalez J."/>
            <person name="Henrissat B."/>
            <person name="Kuo A."/>
            <person name="Liang C."/>
            <person name="Lipzen A."/>
            <person name="Lutzoni F."/>
            <person name="Magnuson J."/>
            <person name="Mondo S."/>
            <person name="Nolan M."/>
            <person name="Ohm R."/>
            <person name="Pangilinan J."/>
            <person name="Park H.-J."/>
            <person name="Ramirez L."/>
            <person name="Alfaro M."/>
            <person name="Sun H."/>
            <person name="Tritt A."/>
            <person name="Yoshinaga Y."/>
            <person name="Zwiers L.-H."/>
            <person name="Turgeon B."/>
            <person name="Goodwin S."/>
            <person name="Spatafora J."/>
            <person name="Crous P."/>
            <person name="Grigoriev I."/>
        </authorList>
    </citation>
    <scope>NUCLEOTIDE SEQUENCE</scope>
    <source>
        <strain evidence="1 3">CBS 304.34</strain>
    </source>
</reference>
<evidence type="ECO:0008006" key="4">
    <source>
        <dbReference type="Google" id="ProtNLM"/>
    </source>
</evidence>
<name>A0A6A6Z0Z6_9PEZI</name>
<sequence length="224" mass="25153">MSRPSFNQLPLRKGDPPYSAWGLYRLDDQLGTLNLLIPEAVKEAISEVKMGIRIRFDNPVAMGWLSTLRDQKEKRLYNGVTAKEISGPNATSTLVMHYEIKQGDILIMRSGFNVEWSKAKPTRWVGLEASLGMARLLWDSGFSAAAGDAPGFERFPFGGEFEGEKLNLHEILLSGWSMLIDEMFNVEDLSDEYDRQGRYSLFLTSMPMHVPGLVGIPPHAITIF</sequence>
<dbReference type="InterPro" id="IPR037175">
    <property type="entry name" value="KFase_sf"/>
</dbReference>
<reference evidence="3" key="2">
    <citation type="submission" date="2020-04" db="EMBL/GenBank/DDBJ databases">
        <authorList>
            <consortium name="NCBI Genome Project"/>
        </authorList>
    </citation>
    <scope>NUCLEOTIDE SEQUENCE</scope>
    <source>
        <strain evidence="3">CBS 304.34</strain>
    </source>
</reference>
<dbReference type="PANTHER" id="PTHR34861">
    <property type="match status" value="1"/>
</dbReference>
<dbReference type="AlphaFoldDB" id="A0A6A6Z0Z6"/>
<dbReference type="EMBL" id="MU003695">
    <property type="protein sequence ID" value="KAF2813897.1"/>
    <property type="molecule type" value="Genomic_DNA"/>
</dbReference>
<dbReference type="RefSeq" id="XP_033580861.1">
    <property type="nucleotide sequence ID" value="XM_033722748.1"/>
</dbReference>